<reference evidence="1" key="1">
    <citation type="submission" date="2024-01" db="EMBL/GenBank/DDBJ databases">
        <authorList>
            <person name="Webb A."/>
        </authorList>
    </citation>
    <scope>NUCLEOTIDE SEQUENCE</scope>
    <source>
        <strain evidence="1">Pm1</strain>
    </source>
</reference>
<evidence type="ECO:0000313" key="2">
    <source>
        <dbReference type="Proteomes" id="UP001162060"/>
    </source>
</evidence>
<dbReference type="AlphaFoldDB" id="A0AAV1T8S4"/>
<dbReference type="EMBL" id="CAKLBY020000035">
    <property type="protein sequence ID" value="CAK7909819.1"/>
    <property type="molecule type" value="Genomic_DNA"/>
</dbReference>
<sequence length="101" mass="11408">MHVPNEMKISKGKLKNFRVYNASRSRARAQGKPLMAKTDGWLKSQVLHKSLEEEDFTWHISDLCLYHRHVLTGGVIIGGYVDDLARQSDDKPRGAGVFVSL</sequence>
<name>A0AAV1T8S4_9STRA</name>
<comment type="caution">
    <text evidence="1">The sequence shown here is derived from an EMBL/GenBank/DDBJ whole genome shotgun (WGS) entry which is preliminary data.</text>
</comment>
<accession>A0AAV1T8S4</accession>
<protein>
    <submittedName>
        <fullName evidence="1">Uncharacterized protein</fullName>
    </submittedName>
</protein>
<organism evidence="1 2">
    <name type="scientific">Peronospora matthiolae</name>
    <dbReference type="NCBI Taxonomy" id="2874970"/>
    <lineage>
        <taxon>Eukaryota</taxon>
        <taxon>Sar</taxon>
        <taxon>Stramenopiles</taxon>
        <taxon>Oomycota</taxon>
        <taxon>Peronosporomycetes</taxon>
        <taxon>Peronosporales</taxon>
        <taxon>Peronosporaceae</taxon>
        <taxon>Peronospora</taxon>
    </lineage>
</organism>
<proteinExistence type="predicted"/>
<dbReference type="Proteomes" id="UP001162060">
    <property type="component" value="Unassembled WGS sequence"/>
</dbReference>
<gene>
    <name evidence="1" type="ORF">PM001_LOCUS4011</name>
</gene>
<evidence type="ECO:0000313" key="1">
    <source>
        <dbReference type="EMBL" id="CAK7909819.1"/>
    </source>
</evidence>